<organism evidence="2 3">
    <name type="scientific">Rhypophila decipiens</name>
    <dbReference type="NCBI Taxonomy" id="261697"/>
    <lineage>
        <taxon>Eukaryota</taxon>
        <taxon>Fungi</taxon>
        <taxon>Dikarya</taxon>
        <taxon>Ascomycota</taxon>
        <taxon>Pezizomycotina</taxon>
        <taxon>Sordariomycetes</taxon>
        <taxon>Sordariomycetidae</taxon>
        <taxon>Sordariales</taxon>
        <taxon>Naviculisporaceae</taxon>
        <taxon>Rhypophila</taxon>
    </lineage>
</organism>
<dbReference type="EMBL" id="MU858086">
    <property type="protein sequence ID" value="KAK4214886.1"/>
    <property type="molecule type" value="Genomic_DNA"/>
</dbReference>
<evidence type="ECO:0000313" key="2">
    <source>
        <dbReference type="EMBL" id="KAK4214886.1"/>
    </source>
</evidence>
<sequence>MRFTSSMSPAFITLVTLASLGSATWKVKFYKSGCPTKPDAPETGSISGEKGDELWCISAGWAHNIVLENIEADGMTVELFSGNDCSGSIKTISTDNFCHVIPSNSVLAAARIVPK</sequence>
<keyword evidence="3" id="KW-1185">Reference proteome</keyword>
<name>A0AAN6Y9Y3_9PEZI</name>
<proteinExistence type="predicted"/>
<feature type="signal peptide" evidence="1">
    <location>
        <begin position="1"/>
        <end position="23"/>
    </location>
</feature>
<keyword evidence="1" id="KW-0732">Signal</keyword>
<dbReference type="Proteomes" id="UP001301769">
    <property type="component" value="Unassembled WGS sequence"/>
</dbReference>
<protein>
    <submittedName>
        <fullName evidence="2">Uncharacterized protein</fullName>
    </submittedName>
</protein>
<evidence type="ECO:0000313" key="3">
    <source>
        <dbReference type="Proteomes" id="UP001301769"/>
    </source>
</evidence>
<evidence type="ECO:0000256" key="1">
    <source>
        <dbReference type="SAM" id="SignalP"/>
    </source>
</evidence>
<dbReference type="AlphaFoldDB" id="A0AAN6Y9Y3"/>
<comment type="caution">
    <text evidence="2">The sequence shown here is derived from an EMBL/GenBank/DDBJ whole genome shotgun (WGS) entry which is preliminary data.</text>
</comment>
<feature type="chain" id="PRO_5043043452" evidence="1">
    <location>
        <begin position="24"/>
        <end position="115"/>
    </location>
</feature>
<reference evidence="2" key="2">
    <citation type="submission" date="2023-05" db="EMBL/GenBank/DDBJ databases">
        <authorList>
            <consortium name="Lawrence Berkeley National Laboratory"/>
            <person name="Steindorff A."/>
            <person name="Hensen N."/>
            <person name="Bonometti L."/>
            <person name="Westerberg I."/>
            <person name="Brannstrom I.O."/>
            <person name="Guillou S."/>
            <person name="Cros-Aarteil S."/>
            <person name="Calhoun S."/>
            <person name="Haridas S."/>
            <person name="Kuo A."/>
            <person name="Mondo S."/>
            <person name="Pangilinan J."/>
            <person name="Riley R."/>
            <person name="Labutti K."/>
            <person name="Andreopoulos B."/>
            <person name="Lipzen A."/>
            <person name="Chen C."/>
            <person name="Yanf M."/>
            <person name="Daum C."/>
            <person name="Ng V."/>
            <person name="Clum A."/>
            <person name="Ohm R."/>
            <person name="Martin F."/>
            <person name="Silar P."/>
            <person name="Natvig D."/>
            <person name="Lalanne C."/>
            <person name="Gautier V."/>
            <person name="Ament-Velasquez S.L."/>
            <person name="Kruys A."/>
            <person name="Hutchinson M.I."/>
            <person name="Powell A.J."/>
            <person name="Barry K."/>
            <person name="Miller A.N."/>
            <person name="Grigoriev I.V."/>
            <person name="Debuchy R."/>
            <person name="Gladieux P."/>
            <person name="Thoren M.H."/>
            <person name="Johannesson H."/>
        </authorList>
    </citation>
    <scope>NUCLEOTIDE SEQUENCE</scope>
    <source>
        <strain evidence="2">PSN293</strain>
    </source>
</reference>
<reference evidence="2" key="1">
    <citation type="journal article" date="2023" name="Mol. Phylogenet. Evol.">
        <title>Genome-scale phylogeny and comparative genomics of the fungal order Sordariales.</title>
        <authorList>
            <person name="Hensen N."/>
            <person name="Bonometti L."/>
            <person name="Westerberg I."/>
            <person name="Brannstrom I.O."/>
            <person name="Guillou S."/>
            <person name="Cros-Aarteil S."/>
            <person name="Calhoun S."/>
            <person name="Haridas S."/>
            <person name="Kuo A."/>
            <person name="Mondo S."/>
            <person name="Pangilinan J."/>
            <person name="Riley R."/>
            <person name="LaButti K."/>
            <person name="Andreopoulos B."/>
            <person name="Lipzen A."/>
            <person name="Chen C."/>
            <person name="Yan M."/>
            <person name="Daum C."/>
            <person name="Ng V."/>
            <person name="Clum A."/>
            <person name="Steindorff A."/>
            <person name="Ohm R.A."/>
            <person name="Martin F."/>
            <person name="Silar P."/>
            <person name="Natvig D.O."/>
            <person name="Lalanne C."/>
            <person name="Gautier V."/>
            <person name="Ament-Velasquez S.L."/>
            <person name="Kruys A."/>
            <person name="Hutchinson M.I."/>
            <person name="Powell A.J."/>
            <person name="Barry K."/>
            <person name="Miller A.N."/>
            <person name="Grigoriev I.V."/>
            <person name="Debuchy R."/>
            <person name="Gladieux P."/>
            <person name="Hiltunen Thoren M."/>
            <person name="Johannesson H."/>
        </authorList>
    </citation>
    <scope>NUCLEOTIDE SEQUENCE</scope>
    <source>
        <strain evidence="2">PSN293</strain>
    </source>
</reference>
<gene>
    <name evidence="2" type="ORF">QBC37DRAFT_386702</name>
</gene>
<accession>A0AAN6Y9Y3</accession>